<sequence length="575" mass="60866">MNRPAVLRSFRPGRRAAVGLVAATGAATVLPLIAPQVTRRFVDDAIGGATTRHLTLVALGYLVLAVAGQAARMLTAWLASRLAWDGTNRLREDLAGHALGLDMAFHGRRTPGEMIERVDGDVVAVADFVVAFVMDVVAGVLLLAGVLVVVLATDLRLGGVLLLYCVLIGLLMARAQRLAVPSATRARAASAAVFGTMEERLAAVEDIRANGAGEHSVNRFHQVSATMYRAEVRADRVRSSLLAGTSVAFAAGTALVLALAAWGRQSGALAVGTAVLLFQYTQMVRTPLERLIDQLKQYQTALAGLARIGDLLAERRTIPEPADPRPLPAAGPLGVRLDGVGFVYPGDREQVLSDVTLALAPGETLGLVGRTGSGKTTIARMLLRLYDPTEGSVRVGGLDLRDADPVSLRRRVCVVTQDVQLFAASVRDNLTLFRPQADDRRLRAILADVGLGDWLAGLPDGLGTELGGQAGGLSAGEAQLLAFARAFLADPGLVVLDEASSRLDPATERRIEHVTDRLLAGRTGVLIAHRLSSLSRVDKIAVVEGGEIVEYGLREDLAADPRSRFAHLLDAAGVR</sequence>
<feature type="domain" description="ABC transmembrane type-1" evidence="9">
    <location>
        <begin position="18"/>
        <end position="300"/>
    </location>
</feature>
<protein>
    <submittedName>
        <fullName evidence="10">ABC transporter ATP-binding protein</fullName>
    </submittedName>
</protein>
<feature type="transmembrane region" description="Helical" evidence="7">
    <location>
        <begin position="16"/>
        <end position="34"/>
    </location>
</feature>
<feature type="transmembrane region" description="Helical" evidence="7">
    <location>
        <begin position="241"/>
        <end position="262"/>
    </location>
</feature>
<dbReference type="InterPro" id="IPR003593">
    <property type="entry name" value="AAA+_ATPase"/>
</dbReference>
<dbReference type="Proteomes" id="UP001596004">
    <property type="component" value="Unassembled WGS sequence"/>
</dbReference>
<evidence type="ECO:0000256" key="2">
    <source>
        <dbReference type="ARBA" id="ARBA00022692"/>
    </source>
</evidence>
<evidence type="ECO:0000256" key="6">
    <source>
        <dbReference type="ARBA" id="ARBA00023136"/>
    </source>
</evidence>
<keyword evidence="4 10" id="KW-0067">ATP-binding</keyword>
<dbReference type="SUPFAM" id="SSF52540">
    <property type="entry name" value="P-loop containing nucleoside triphosphate hydrolases"/>
    <property type="match status" value="1"/>
</dbReference>
<dbReference type="InterPro" id="IPR003439">
    <property type="entry name" value="ABC_transporter-like_ATP-bd"/>
</dbReference>
<dbReference type="InterPro" id="IPR017871">
    <property type="entry name" value="ABC_transporter-like_CS"/>
</dbReference>
<accession>A0ABV9CL37</accession>
<gene>
    <name evidence="10" type="ORF">ACFO60_23690</name>
</gene>
<dbReference type="PANTHER" id="PTHR43394:SF1">
    <property type="entry name" value="ATP-BINDING CASSETTE SUB-FAMILY B MEMBER 10, MITOCHONDRIAL"/>
    <property type="match status" value="1"/>
</dbReference>
<dbReference type="GO" id="GO:0005524">
    <property type="term" value="F:ATP binding"/>
    <property type="evidence" value="ECO:0007669"/>
    <property type="project" value="UniProtKB-KW"/>
</dbReference>
<feature type="transmembrane region" description="Helical" evidence="7">
    <location>
        <begin position="157"/>
        <end position="175"/>
    </location>
</feature>
<comment type="subcellular location">
    <subcellularLocation>
        <location evidence="1">Cell membrane</location>
        <topology evidence="1">Multi-pass membrane protein</topology>
    </subcellularLocation>
</comment>
<comment type="caution">
    <text evidence="10">The sequence shown here is derived from an EMBL/GenBank/DDBJ whole genome shotgun (WGS) entry which is preliminary data.</text>
</comment>
<keyword evidence="5 7" id="KW-1133">Transmembrane helix</keyword>
<evidence type="ECO:0000256" key="4">
    <source>
        <dbReference type="ARBA" id="ARBA00022840"/>
    </source>
</evidence>
<dbReference type="EMBL" id="JBHSFP010000017">
    <property type="protein sequence ID" value="MFC4533781.1"/>
    <property type="molecule type" value="Genomic_DNA"/>
</dbReference>
<dbReference type="CDD" id="cd07346">
    <property type="entry name" value="ABC_6TM_exporters"/>
    <property type="match status" value="1"/>
</dbReference>
<dbReference type="SUPFAM" id="SSF90123">
    <property type="entry name" value="ABC transporter transmembrane region"/>
    <property type="match status" value="1"/>
</dbReference>
<dbReference type="Pfam" id="PF00005">
    <property type="entry name" value="ABC_tran"/>
    <property type="match status" value="1"/>
</dbReference>
<dbReference type="PROSITE" id="PS50929">
    <property type="entry name" value="ABC_TM1F"/>
    <property type="match status" value="1"/>
</dbReference>
<dbReference type="RefSeq" id="WP_380843556.1">
    <property type="nucleotide sequence ID" value="NZ_JBHSFP010000017.1"/>
</dbReference>
<keyword evidence="2 7" id="KW-0812">Transmembrane</keyword>
<evidence type="ECO:0000259" key="8">
    <source>
        <dbReference type="PROSITE" id="PS50893"/>
    </source>
</evidence>
<reference evidence="11" key="1">
    <citation type="journal article" date="2019" name="Int. J. Syst. Evol. Microbiol.">
        <title>The Global Catalogue of Microorganisms (GCM) 10K type strain sequencing project: providing services to taxonomists for standard genome sequencing and annotation.</title>
        <authorList>
            <consortium name="The Broad Institute Genomics Platform"/>
            <consortium name="The Broad Institute Genome Sequencing Center for Infectious Disease"/>
            <person name="Wu L."/>
            <person name="Ma J."/>
        </authorList>
    </citation>
    <scope>NUCLEOTIDE SEQUENCE [LARGE SCALE GENOMIC DNA]</scope>
    <source>
        <strain evidence="11">CGMCC 4.7132</strain>
    </source>
</reference>
<name>A0ABV9CL37_9ACTN</name>
<feature type="transmembrane region" description="Helical" evidence="7">
    <location>
        <begin position="54"/>
        <end position="79"/>
    </location>
</feature>
<evidence type="ECO:0000256" key="7">
    <source>
        <dbReference type="SAM" id="Phobius"/>
    </source>
</evidence>
<dbReference type="PROSITE" id="PS00211">
    <property type="entry name" value="ABC_TRANSPORTER_1"/>
    <property type="match status" value="1"/>
</dbReference>
<feature type="transmembrane region" description="Helical" evidence="7">
    <location>
        <begin position="122"/>
        <end position="151"/>
    </location>
</feature>
<dbReference type="InterPro" id="IPR036640">
    <property type="entry name" value="ABC1_TM_sf"/>
</dbReference>
<dbReference type="InterPro" id="IPR027417">
    <property type="entry name" value="P-loop_NTPase"/>
</dbReference>
<dbReference type="SMART" id="SM00382">
    <property type="entry name" value="AAA"/>
    <property type="match status" value="1"/>
</dbReference>
<dbReference type="PROSITE" id="PS50893">
    <property type="entry name" value="ABC_TRANSPORTER_2"/>
    <property type="match status" value="1"/>
</dbReference>
<dbReference type="InterPro" id="IPR039421">
    <property type="entry name" value="Type_1_exporter"/>
</dbReference>
<evidence type="ECO:0000256" key="5">
    <source>
        <dbReference type="ARBA" id="ARBA00022989"/>
    </source>
</evidence>
<keyword evidence="3" id="KW-0547">Nucleotide-binding</keyword>
<dbReference type="Gene3D" id="1.20.1560.10">
    <property type="entry name" value="ABC transporter type 1, transmembrane domain"/>
    <property type="match status" value="1"/>
</dbReference>
<feature type="domain" description="ABC transporter" evidence="8">
    <location>
        <begin position="335"/>
        <end position="570"/>
    </location>
</feature>
<keyword evidence="6 7" id="KW-0472">Membrane</keyword>
<keyword evidence="11" id="KW-1185">Reference proteome</keyword>
<evidence type="ECO:0000259" key="9">
    <source>
        <dbReference type="PROSITE" id="PS50929"/>
    </source>
</evidence>
<dbReference type="InterPro" id="IPR011527">
    <property type="entry name" value="ABC1_TM_dom"/>
</dbReference>
<dbReference type="Gene3D" id="3.40.50.300">
    <property type="entry name" value="P-loop containing nucleotide triphosphate hydrolases"/>
    <property type="match status" value="1"/>
</dbReference>
<dbReference type="Pfam" id="PF00664">
    <property type="entry name" value="ABC_membrane"/>
    <property type="match status" value="1"/>
</dbReference>
<evidence type="ECO:0000313" key="10">
    <source>
        <dbReference type="EMBL" id="MFC4533781.1"/>
    </source>
</evidence>
<organism evidence="10 11">
    <name type="scientific">Sphaerisporangium dianthi</name>
    <dbReference type="NCBI Taxonomy" id="1436120"/>
    <lineage>
        <taxon>Bacteria</taxon>
        <taxon>Bacillati</taxon>
        <taxon>Actinomycetota</taxon>
        <taxon>Actinomycetes</taxon>
        <taxon>Streptosporangiales</taxon>
        <taxon>Streptosporangiaceae</taxon>
        <taxon>Sphaerisporangium</taxon>
    </lineage>
</organism>
<dbReference type="PANTHER" id="PTHR43394">
    <property type="entry name" value="ATP-DEPENDENT PERMEASE MDL1, MITOCHONDRIAL"/>
    <property type="match status" value="1"/>
</dbReference>
<proteinExistence type="predicted"/>
<evidence type="ECO:0000256" key="3">
    <source>
        <dbReference type="ARBA" id="ARBA00022741"/>
    </source>
</evidence>
<evidence type="ECO:0000256" key="1">
    <source>
        <dbReference type="ARBA" id="ARBA00004651"/>
    </source>
</evidence>
<evidence type="ECO:0000313" key="11">
    <source>
        <dbReference type="Proteomes" id="UP001596004"/>
    </source>
</evidence>